<reference evidence="3" key="1">
    <citation type="submission" date="2021-04" db="EMBL/GenBank/DDBJ databases">
        <authorList>
            <consortium name="Molecular Ecology Group"/>
        </authorList>
    </citation>
    <scope>NUCLEOTIDE SEQUENCE</scope>
</reference>
<feature type="transmembrane region" description="Helical" evidence="2">
    <location>
        <begin position="26"/>
        <end position="52"/>
    </location>
</feature>
<organism evidence="3 4">
    <name type="scientific">Candidula unifasciata</name>
    <dbReference type="NCBI Taxonomy" id="100452"/>
    <lineage>
        <taxon>Eukaryota</taxon>
        <taxon>Metazoa</taxon>
        <taxon>Spiralia</taxon>
        <taxon>Lophotrochozoa</taxon>
        <taxon>Mollusca</taxon>
        <taxon>Gastropoda</taxon>
        <taxon>Heterobranchia</taxon>
        <taxon>Euthyneura</taxon>
        <taxon>Panpulmonata</taxon>
        <taxon>Eupulmonata</taxon>
        <taxon>Stylommatophora</taxon>
        <taxon>Helicina</taxon>
        <taxon>Helicoidea</taxon>
        <taxon>Geomitridae</taxon>
        <taxon>Candidula</taxon>
    </lineage>
</organism>
<feature type="region of interest" description="Disordered" evidence="1">
    <location>
        <begin position="67"/>
        <end position="95"/>
    </location>
</feature>
<keyword evidence="2" id="KW-1133">Transmembrane helix</keyword>
<evidence type="ECO:0000313" key="3">
    <source>
        <dbReference type="EMBL" id="CAG5119773.1"/>
    </source>
</evidence>
<dbReference type="AlphaFoldDB" id="A0A8S3YS98"/>
<keyword evidence="2" id="KW-0812">Transmembrane</keyword>
<evidence type="ECO:0000313" key="4">
    <source>
        <dbReference type="Proteomes" id="UP000678393"/>
    </source>
</evidence>
<comment type="caution">
    <text evidence="3">The sequence shown here is derived from an EMBL/GenBank/DDBJ whole genome shotgun (WGS) entry which is preliminary data.</text>
</comment>
<sequence length="109" mass="12440">MYTPLSPQPLADAEAYHRFLRHNEHILLQIKMSVIVFIGGVIIAICVVYIVIQCRTNVLKPIFRQANSRRTSSAGSTDTPASRDTLEHLLPPDKNNFPMKIRKDTEFYV</sequence>
<gene>
    <name evidence="3" type="ORF">CUNI_LOCUS5331</name>
</gene>
<keyword evidence="4" id="KW-1185">Reference proteome</keyword>
<name>A0A8S3YS98_9EUPU</name>
<proteinExistence type="predicted"/>
<evidence type="ECO:0000256" key="1">
    <source>
        <dbReference type="SAM" id="MobiDB-lite"/>
    </source>
</evidence>
<feature type="compositionally biased region" description="Polar residues" evidence="1">
    <location>
        <begin position="67"/>
        <end position="82"/>
    </location>
</feature>
<keyword evidence="2" id="KW-0472">Membrane</keyword>
<dbReference type="OrthoDB" id="6121223at2759"/>
<evidence type="ECO:0000256" key="2">
    <source>
        <dbReference type="SAM" id="Phobius"/>
    </source>
</evidence>
<protein>
    <submittedName>
        <fullName evidence="3">Uncharacterized protein</fullName>
    </submittedName>
</protein>
<dbReference type="EMBL" id="CAJHNH020000776">
    <property type="protein sequence ID" value="CAG5119773.1"/>
    <property type="molecule type" value="Genomic_DNA"/>
</dbReference>
<accession>A0A8S3YS98</accession>
<dbReference type="Proteomes" id="UP000678393">
    <property type="component" value="Unassembled WGS sequence"/>
</dbReference>